<sequence length="409" mass="47510">MDSHGIARSSRPRTEEQRQQQLEKIRRYRELEESVRQKIKSREYTRETFDITSKLLRLNPEYYTIWNVRRRCLKSSFFYTSSSGPSHSKDSRTSGPSATPTPSSAASSTSPSVATPSTPEDQPIGKNGTTLEAGASPEDAEMQDKDIIASELMFTVPLLMQYPKCYWLWNYRLWILQQAVERLRAPVARAIWEEELGLVGKMLHRDQRNFHAWGYRRGVIAQLESSALAGHSMVEPEFAYTTQMIHKDLSNFSAWHNRGQLIPRLLDERKADDAARRELLDKELALAYDGLNVGPEDQSLWYYLQYLMLNVIDSKTDRCFTPNLTTETRTEIISETIANIRDLLEDYTDIKWIYESLIEYTLALAQVQDRKASIEEREDLTSWLQTLRRLDPKRAGRWSDFEKNLALYF</sequence>
<dbReference type="EMBL" id="JAPDFR010000001">
    <property type="protein sequence ID" value="KAK0392968.1"/>
    <property type="molecule type" value="Genomic_DNA"/>
</dbReference>
<dbReference type="Gene3D" id="1.25.40.120">
    <property type="entry name" value="Protein prenylyltransferase"/>
    <property type="match status" value="2"/>
</dbReference>
<evidence type="ECO:0000313" key="8">
    <source>
        <dbReference type="EMBL" id="KAK0392968.1"/>
    </source>
</evidence>
<comment type="function">
    <text evidence="6">Catalyzes the transfer of a geranyl-geranyl moiety from geranyl-geranyl pyrophosphate to cysteines occuring in specific C-terminal amino acid sequences.</text>
</comment>
<gene>
    <name evidence="8" type="ORF">NLU13_2462</name>
</gene>
<reference evidence="8" key="1">
    <citation type="submission" date="2022-10" db="EMBL/GenBank/DDBJ databases">
        <title>Determination and structural analysis of whole genome sequence of Sarocladium strictum F4-1.</title>
        <authorList>
            <person name="Hu L."/>
            <person name="Jiang Y."/>
        </authorList>
    </citation>
    <scope>NUCLEOTIDE SEQUENCE</scope>
    <source>
        <strain evidence="8">F4-1</strain>
    </source>
</reference>
<dbReference type="GO" id="GO:0005968">
    <property type="term" value="C:Rab-protein geranylgeranyltransferase complex"/>
    <property type="evidence" value="ECO:0007669"/>
    <property type="project" value="TreeGrafter"/>
</dbReference>
<evidence type="ECO:0000256" key="1">
    <source>
        <dbReference type="ARBA" id="ARBA00006734"/>
    </source>
</evidence>
<keyword evidence="4" id="KW-0677">Repeat</keyword>
<evidence type="ECO:0000256" key="4">
    <source>
        <dbReference type="ARBA" id="ARBA00022737"/>
    </source>
</evidence>
<evidence type="ECO:0000313" key="9">
    <source>
        <dbReference type="Proteomes" id="UP001175261"/>
    </source>
</evidence>
<dbReference type="GO" id="GO:0004663">
    <property type="term" value="F:Rab geranylgeranyltransferase activity"/>
    <property type="evidence" value="ECO:0007669"/>
    <property type="project" value="UniProtKB-UniRule"/>
</dbReference>
<proteinExistence type="inferred from homology"/>
<dbReference type="AlphaFoldDB" id="A0AA39GUF3"/>
<evidence type="ECO:0000256" key="2">
    <source>
        <dbReference type="ARBA" id="ARBA00022602"/>
    </source>
</evidence>
<protein>
    <recommendedName>
        <fullName evidence="6">Geranylgeranyl transferase type-2 subunit alpha</fullName>
        <ecNumber evidence="6">2.5.1.60</ecNumber>
    </recommendedName>
    <alternativeName>
        <fullName evidence="6">Geranylgeranyl transferase type II subunit alpha</fullName>
    </alternativeName>
</protein>
<comment type="similarity">
    <text evidence="1 6">Belongs to the protein prenyltransferase subunit alpha family.</text>
</comment>
<evidence type="ECO:0000256" key="7">
    <source>
        <dbReference type="SAM" id="MobiDB-lite"/>
    </source>
</evidence>
<dbReference type="SUPFAM" id="SSF48439">
    <property type="entry name" value="Protein prenylyltransferase"/>
    <property type="match status" value="1"/>
</dbReference>
<dbReference type="EC" id="2.5.1.60" evidence="6"/>
<dbReference type="PANTHER" id="PTHR11129:SF2">
    <property type="entry name" value="GERANYLGERANYL TRANSFERASE TYPE-2 SUBUNIT ALPHA"/>
    <property type="match status" value="1"/>
</dbReference>
<keyword evidence="3 6" id="KW-0808">Transferase</keyword>
<dbReference type="PANTHER" id="PTHR11129">
    <property type="entry name" value="PROTEIN FARNESYLTRANSFERASE ALPHA SUBUNIT/RAB GERANYLGERANYL TRANSFERASE ALPHA SUBUNIT"/>
    <property type="match status" value="1"/>
</dbReference>
<name>A0AA39GUF3_SARSR</name>
<evidence type="ECO:0000256" key="3">
    <source>
        <dbReference type="ARBA" id="ARBA00022679"/>
    </source>
</evidence>
<evidence type="ECO:0000256" key="5">
    <source>
        <dbReference type="ARBA" id="ARBA00047658"/>
    </source>
</evidence>
<dbReference type="InterPro" id="IPR002088">
    <property type="entry name" value="Prenyl_trans_a"/>
</dbReference>
<comment type="catalytic activity">
    <reaction evidence="5 6">
        <text>geranylgeranyl diphosphate + L-cysteinyl-[protein] = S-geranylgeranyl-L-cysteinyl-[protein] + diphosphate</text>
        <dbReference type="Rhea" id="RHEA:21240"/>
        <dbReference type="Rhea" id="RHEA-COMP:10131"/>
        <dbReference type="Rhea" id="RHEA-COMP:11537"/>
        <dbReference type="ChEBI" id="CHEBI:29950"/>
        <dbReference type="ChEBI" id="CHEBI:33019"/>
        <dbReference type="ChEBI" id="CHEBI:57533"/>
        <dbReference type="ChEBI" id="CHEBI:86021"/>
        <dbReference type="EC" id="2.5.1.60"/>
    </reaction>
</comment>
<keyword evidence="9" id="KW-1185">Reference proteome</keyword>
<feature type="compositionally biased region" description="Low complexity" evidence="7">
    <location>
        <begin position="93"/>
        <end position="119"/>
    </location>
</feature>
<feature type="compositionally biased region" description="Basic and acidic residues" evidence="7">
    <location>
        <begin position="12"/>
        <end position="22"/>
    </location>
</feature>
<dbReference type="PROSITE" id="PS51147">
    <property type="entry name" value="PFTA"/>
    <property type="match status" value="3"/>
</dbReference>
<keyword evidence="2 6" id="KW-0637">Prenyltransferase</keyword>
<dbReference type="GO" id="GO:0097354">
    <property type="term" value="P:prenylation"/>
    <property type="evidence" value="ECO:0007669"/>
    <property type="project" value="UniProtKB-UniRule"/>
</dbReference>
<feature type="region of interest" description="Disordered" evidence="7">
    <location>
        <begin position="80"/>
        <end position="140"/>
    </location>
</feature>
<organism evidence="8 9">
    <name type="scientific">Sarocladium strictum</name>
    <name type="common">Black bundle disease fungus</name>
    <name type="synonym">Acremonium strictum</name>
    <dbReference type="NCBI Taxonomy" id="5046"/>
    <lineage>
        <taxon>Eukaryota</taxon>
        <taxon>Fungi</taxon>
        <taxon>Dikarya</taxon>
        <taxon>Ascomycota</taxon>
        <taxon>Pezizomycotina</taxon>
        <taxon>Sordariomycetes</taxon>
        <taxon>Hypocreomycetidae</taxon>
        <taxon>Hypocreales</taxon>
        <taxon>Sarocladiaceae</taxon>
        <taxon>Sarocladium</taxon>
    </lineage>
</organism>
<accession>A0AA39GUF3</accession>
<feature type="region of interest" description="Disordered" evidence="7">
    <location>
        <begin position="1"/>
        <end position="22"/>
    </location>
</feature>
<dbReference type="Pfam" id="PF01239">
    <property type="entry name" value="PPTA"/>
    <property type="match status" value="4"/>
</dbReference>
<evidence type="ECO:0000256" key="6">
    <source>
        <dbReference type="RuleBase" id="RU367120"/>
    </source>
</evidence>
<comment type="caution">
    <text evidence="8">The sequence shown here is derived from an EMBL/GenBank/DDBJ whole genome shotgun (WGS) entry which is preliminary data.</text>
</comment>
<dbReference type="Proteomes" id="UP001175261">
    <property type="component" value="Unassembled WGS sequence"/>
</dbReference>